<dbReference type="AlphaFoldDB" id="A0A6M3IIA5"/>
<proteinExistence type="predicted"/>
<accession>A0A6M3IIA5</accession>
<protein>
    <submittedName>
        <fullName evidence="1">Uncharacterized protein</fullName>
    </submittedName>
</protein>
<organism evidence="1">
    <name type="scientific">viral metagenome</name>
    <dbReference type="NCBI Taxonomy" id="1070528"/>
    <lineage>
        <taxon>unclassified sequences</taxon>
        <taxon>metagenomes</taxon>
        <taxon>organismal metagenomes</taxon>
    </lineage>
</organism>
<gene>
    <name evidence="1" type="ORF">MM415B01690_0006</name>
</gene>
<reference evidence="1" key="1">
    <citation type="submission" date="2020-03" db="EMBL/GenBank/DDBJ databases">
        <title>The deep terrestrial virosphere.</title>
        <authorList>
            <person name="Holmfeldt K."/>
            <person name="Nilsson E."/>
            <person name="Simone D."/>
            <person name="Lopez-Fernandez M."/>
            <person name="Wu X."/>
            <person name="de Brujin I."/>
            <person name="Lundin D."/>
            <person name="Andersson A."/>
            <person name="Bertilsson S."/>
            <person name="Dopson M."/>
        </authorList>
    </citation>
    <scope>NUCLEOTIDE SEQUENCE</scope>
    <source>
        <strain evidence="1">MM415B01690</strain>
    </source>
</reference>
<dbReference type="EMBL" id="MT141259">
    <property type="protein sequence ID" value="QJA57189.1"/>
    <property type="molecule type" value="Genomic_DNA"/>
</dbReference>
<evidence type="ECO:0000313" key="1">
    <source>
        <dbReference type="EMBL" id="QJA57189.1"/>
    </source>
</evidence>
<name>A0A6M3IIA5_9ZZZZ</name>
<sequence length="240" mass="25413">MQLLQGHFQATAVTQYLCLGAIPYRIEFTGLEGAQPDVVLWDRSMIHDILTIEGTLQVAAGTKTDFGFGEGVAPYEGGDLMTTTNQTNTTYGGGIYVERDDKDYRFYTNSAAGIVGDASTETIDTWTLDTAGTPSGHFNGSVVGTYISKGSIIRIQETASPNRVYDAAITNTPSASGSAANAIYLSRAVPNGKVTFIGGYAGYKPVAIGDLTKPGMRINLASTPFVDGEMIGFMAFMPSG</sequence>